<dbReference type="Proteomes" id="UP000295658">
    <property type="component" value="Unassembled WGS sequence"/>
</dbReference>
<dbReference type="OrthoDB" id="2679563at2"/>
<dbReference type="AlphaFoldDB" id="A0A4R1QNJ4"/>
<comment type="caution">
    <text evidence="3">The sequence shown here is derived from an EMBL/GenBank/DDBJ whole genome shotgun (WGS) entry which is preliminary data.</text>
</comment>
<dbReference type="EMBL" id="SLUL01000007">
    <property type="protein sequence ID" value="TCL49243.1"/>
    <property type="molecule type" value="Genomic_DNA"/>
</dbReference>
<name>A0A4R1QNJ4_9BACL</name>
<evidence type="ECO:0000313" key="3">
    <source>
        <dbReference type="EMBL" id="TCL49243.1"/>
    </source>
</evidence>
<dbReference type="PROSITE" id="PS51257">
    <property type="entry name" value="PROKAR_LIPOPROTEIN"/>
    <property type="match status" value="1"/>
</dbReference>
<accession>A0A4R1QNJ4</accession>
<evidence type="ECO:0000256" key="1">
    <source>
        <dbReference type="SAM" id="SignalP"/>
    </source>
</evidence>
<protein>
    <submittedName>
        <fullName evidence="3">YtkA-like protein</fullName>
    </submittedName>
</protein>
<keyword evidence="4" id="KW-1185">Reference proteome</keyword>
<evidence type="ECO:0000259" key="2">
    <source>
        <dbReference type="Pfam" id="PF13115"/>
    </source>
</evidence>
<dbReference type="InterPro" id="IPR032693">
    <property type="entry name" value="YtkA-like_dom"/>
</dbReference>
<dbReference type="Pfam" id="PF13115">
    <property type="entry name" value="YtkA"/>
    <property type="match status" value="1"/>
</dbReference>
<dbReference type="RefSeq" id="WP_132948461.1">
    <property type="nucleotide sequence ID" value="NZ_BSVG01000003.1"/>
</dbReference>
<keyword evidence="1" id="KW-0732">Signal</keyword>
<proteinExistence type="predicted"/>
<sequence>MKKWLFLFGLLIVFLAGCASQNETEEELPFLDVKIVADEKVPLNKEVEIACLVTYGNEKVTDADEVKFEVWKNGTENHEMIEGKHAGGGKYVIRKTFTEAGTYSIVAHVTARSMHNMPKVEVTVE</sequence>
<feature type="chain" id="PRO_5039451314" evidence="1">
    <location>
        <begin position="20"/>
        <end position="125"/>
    </location>
</feature>
<gene>
    <name evidence="3" type="ORF">EDD69_10764</name>
</gene>
<feature type="signal peptide" evidence="1">
    <location>
        <begin position="1"/>
        <end position="19"/>
    </location>
</feature>
<evidence type="ECO:0000313" key="4">
    <source>
        <dbReference type="Proteomes" id="UP000295658"/>
    </source>
</evidence>
<feature type="domain" description="YtkA-like" evidence="2">
    <location>
        <begin position="31"/>
        <end position="106"/>
    </location>
</feature>
<organism evidence="3 4">
    <name type="scientific">Thermolongibacillus altinsuensis</name>
    <dbReference type="NCBI Taxonomy" id="575256"/>
    <lineage>
        <taxon>Bacteria</taxon>
        <taxon>Bacillati</taxon>
        <taxon>Bacillota</taxon>
        <taxon>Bacilli</taxon>
        <taxon>Bacillales</taxon>
        <taxon>Anoxybacillaceae</taxon>
        <taxon>Thermolongibacillus</taxon>
    </lineage>
</organism>
<reference evidence="3 4" key="1">
    <citation type="submission" date="2019-03" db="EMBL/GenBank/DDBJ databases">
        <title>Genomic Encyclopedia of Type Strains, Phase IV (KMG-IV): sequencing the most valuable type-strain genomes for metagenomic binning, comparative biology and taxonomic classification.</title>
        <authorList>
            <person name="Goeker M."/>
        </authorList>
    </citation>
    <scope>NUCLEOTIDE SEQUENCE [LARGE SCALE GENOMIC DNA]</scope>
    <source>
        <strain evidence="3 4">DSM 24979</strain>
    </source>
</reference>